<keyword evidence="2" id="KW-0548">Nucleotidyltransferase</keyword>
<dbReference type="GO" id="GO:0003964">
    <property type="term" value="F:RNA-directed DNA polymerase activity"/>
    <property type="evidence" value="ECO:0007669"/>
    <property type="project" value="UniProtKB-KW"/>
</dbReference>
<feature type="region of interest" description="Disordered" evidence="1">
    <location>
        <begin position="69"/>
        <end position="104"/>
    </location>
</feature>
<accession>A0A699IBP5</accession>
<dbReference type="Pfam" id="PF08284">
    <property type="entry name" value="RVP_2"/>
    <property type="match status" value="1"/>
</dbReference>
<comment type="caution">
    <text evidence="2">The sequence shown here is derived from an EMBL/GenBank/DDBJ whole genome shotgun (WGS) entry which is preliminary data.</text>
</comment>
<proteinExistence type="predicted"/>
<sequence>MAFSVISISSDSSEESVWTSTPIPVGRPYRTQPNGVLKMLTARNRVRPLPTHRIAFRYLANYHSTDHFTLDDSSRDPSSDSSLDSSAETSSDSYLDTLSDSSSRHSLSGYAILDSSCDSSTAISAGPSRKRCRSPTTSVPVASPVRGALSPIHTDLLPSRKRIRDSDFVTDFEVSSEEVYVPYVPREIRLGADVEDSYEPYTEPDIDPDVQANINACMMFADDIAARGMDVRVEMGTVAEEEAESSARGTIEIRVDRLTHLVVSDDISMPVREDFPDLIPIHRVRVIESVQRDQGHYMSECPKLKNLNCRNKAGNKTGNNEAKERAYAIGGGGSNPNSNVVMSCTLGLLGHPFDIDLMPVELDSFDVIIDMDLLAKYHAMIVCDEKIIRIPYGDEVLIIEGDGSRSPYRLAPSDMQGLSTQLQELSD</sequence>
<dbReference type="AlphaFoldDB" id="A0A699IBP5"/>
<gene>
    <name evidence="2" type="ORF">Tci_489531</name>
</gene>
<dbReference type="EMBL" id="BKCJ010248894">
    <property type="protein sequence ID" value="GEZ17558.1"/>
    <property type="molecule type" value="Genomic_DNA"/>
</dbReference>
<dbReference type="InterPro" id="IPR021109">
    <property type="entry name" value="Peptidase_aspartic_dom_sf"/>
</dbReference>
<keyword evidence="2" id="KW-0808">Transferase</keyword>
<organism evidence="2">
    <name type="scientific">Tanacetum cinerariifolium</name>
    <name type="common">Dalmatian daisy</name>
    <name type="synonym">Chrysanthemum cinerariifolium</name>
    <dbReference type="NCBI Taxonomy" id="118510"/>
    <lineage>
        <taxon>Eukaryota</taxon>
        <taxon>Viridiplantae</taxon>
        <taxon>Streptophyta</taxon>
        <taxon>Embryophyta</taxon>
        <taxon>Tracheophyta</taxon>
        <taxon>Spermatophyta</taxon>
        <taxon>Magnoliopsida</taxon>
        <taxon>eudicotyledons</taxon>
        <taxon>Gunneridae</taxon>
        <taxon>Pentapetalae</taxon>
        <taxon>asterids</taxon>
        <taxon>campanulids</taxon>
        <taxon>Asterales</taxon>
        <taxon>Asteraceae</taxon>
        <taxon>Asteroideae</taxon>
        <taxon>Anthemideae</taxon>
        <taxon>Anthemidinae</taxon>
        <taxon>Tanacetum</taxon>
    </lineage>
</organism>
<feature type="region of interest" description="Disordered" evidence="1">
    <location>
        <begin position="123"/>
        <end position="145"/>
    </location>
</feature>
<dbReference type="Gene3D" id="2.40.70.10">
    <property type="entry name" value="Acid Proteases"/>
    <property type="match status" value="1"/>
</dbReference>
<protein>
    <submittedName>
        <fullName evidence="2">Reverse transcriptase domain-containing protein</fullName>
    </submittedName>
</protein>
<feature type="compositionally biased region" description="Basic and acidic residues" evidence="1">
    <location>
        <begin position="69"/>
        <end position="78"/>
    </location>
</feature>
<reference evidence="2" key="1">
    <citation type="journal article" date="2019" name="Sci. Rep.">
        <title>Draft genome of Tanacetum cinerariifolium, the natural source of mosquito coil.</title>
        <authorList>
            <person name="Yamashiro T."/>
            <person name="Shiraishi A."/>
            <person name="Satake H."/>
            <person name="Nakayama K."/>
        </authorList>
    </citation>
    <scope>NUCLEOTIDE SEQUENCE</scope>
</reference>
<evidence type="ECO:0000313" key="2">
    <source>
        <dbReference type="EMBL" id="GEZ17558.1"/>
    </source>
</evidence>
<feature type="compositionally biased region" description="Low complexity" evidence="1">
    <location>
        <begin position="79"/>
        <end position="104"/>
    </location>
</feature>
<keyword evidence="2" id="KW-0695">RNA-directed DNA polymerase</keyword>
<evidence type="ECO:0000256" key="1">
    <source>
        <dbReference type="SAM" id="MobiDB-lite"/>
    </source>
</evidence>
<name>A0A699IBP5_TANCI</name>